<keyword evidence="8" id="KW-0863">Zinc-finger</keyword>
<comment type="catalytic activity">
    <reaction evidence="18">
        <text>N(6),N(6)-dimethyl-L-lysyl(36)-[histone H3] + 2 2-oxoglutarate + 2 O2 = L-lysyl(36)-[histone H3] + 2 formaldehyde + 2 succinate + 2 CO2</text>
        <dbReference type="Rhea" id="RHEA:42032"/>
        <dbReference type="Rhea" id="RHEA-COMP:9785"/>
        <dbReference type="Rhea" id="RHEA-COMP:9787"/>
        <dbReference type="ChEBI" id="CHEBI:15379"/>
        <dbReference type="ChEBI" id="CHEBI:16526"/>
        <dbReference type="ChEBI" id="CHEBI:16810"/>
        <dbReference type="ChEBI" id="CHEBI:16842"/>
        <dbReference type="ChEBI" id="CHEBI:29969"/>
        <dbReference type="ChEBI" id="CHEBI:30031"/>
        <dbReference type="ChEBI" id="CHEBI:61976"/>
        <dbReference type="EC" id="1.14.11.27"/>
    </reaction>
</comment>
<dbReference type="GO" id="GO:0140680">
    <property type="term" value="F:histone H3K36me/H3K36me2 demethylase activity"/>
    <property type="evidence" value="ECO:0007669"/>
    <property type="project" value="UniProtKB-EC"/>
</dbReference>
<evidence type="ECO:0000256" key="6">
    <source>
        <dbReference type="ARBA" id="ARBA00015153"/>
    </source>
</evidence>
<evidence type="ECO:0000256" key="5">
    <source>
        <dbReference type="ARBA" id="ARBA00013246"/>
    </source>
</evidence>
<evidence type="ECO:0000259" key="20">
    <source>
        <dbReference type="PROSITE" id="PS51184"/>
    </source>
</evidence>
<dbReference type="InterPro" id="IPR041070">
    <property type="entry name" value="JHD"/>
</dbReference>
<dbReference type="InterPro" id="IPR019786">
    <property type="entry name" value="Zinc_finger_PHD-type_CS"/>
</dbReference>
<dbReference type="PANTHER" id="PTHR23123">
    <property type="entry name" value="PHD/F-BOX CONTAINING PROTEIN"/>
    <property type="match status" value="1"/>
</dbReference>
<evidence type="ECO:0000256" key="14">
    <source>
        <dbReference type="ARBA" id="ARBA00023015"/>
    </source>
</evidence>
<sequence>MSLNQTDQNQIRVRTDQKQQERFKTSSNNLNDSSNRRSMKCLKCLRNESDRQTDWIDCKKCSNLYHWCCVSKNILDPIDIVDKWYCDQCLRLNQGLKCVYRKAPRKSNRSSSKASKINYSDSNLDDPSRNDPDRFINLAKSKSNVFDATDSKQIGAHKPFRRVRGDELSLEWLLRDEGAMMEPIIIEDSDCLNSLGMRMPKSDLTIREISDIVGPKTPVEVMDVASQSELSRWTLDDWATYFEQPNRDRIRNVISLEVSETELGKMIQLPRIVRQMDWVQTIWPDELKVHGSLNYPKVQKYCLMSVARCWTDWHVDFAGSSVFYHILRGMKVFYFIRPTVANLSKYEKWSGNSELQESTWLGDQVNVVYKVTLQAGDTMIIPTGWIHAVYTPTDSLVFGGNYLHSLNIPTQLRIHQIENNTKVPKKFRFPFFSSSLWLVANHYLNRLKRRTMENDKKQDLDNQTQGHKDLDNVEVIPDRVLSGLLTLSGFLIDQSEGVGTDVKDSLSFLEARSIIKENLNCDQQLNSKLYPIAHELNRLVKLSLKKLPTPSSQSTSSSVSAAPATTTTTTTTKPNGLLIHLKRKASQNEKERSKSTNDAAEAQATAQNGSSKKIKITQSNPTRNSINNKNNSSNTNGKKDLGEIIFRSNEVPSTKVEIQRRKVPNYDADWEKKENEEVRADGEEEDVEGVEVRTTGAQNKVVRRYLDDDGRMTRTVNTVIEKAIFPKTK</sequence>
<dbReference type="GO" id="GO:0005634">
    <property type="term" value="C:nucleus"/>
    <property type="evidence" value="ECO:0007669"/>
    <property type="project" value="UniProtKB-SubCell"/>
</dbReference>
<dbReference type="AlphaFoldDB" id="A0AAV0BU15"/>
<protein>
    <recommendedName>
        <fullName evidence="6">JmjC domain-containing histone demethylation protein 1</fullName>
        <ecNumber evidence="5">1.14.11.27</ecNumber>
    </recommendedName>
    <alternativeName>
        <fullName evidence="17">[Histone-H3]-lysine-36 demethylase 1</fullName>
    </alternativeName>
</protein>
<keyword evidence="16" id="KW-0539">Nucleus</keyword>
<name>A0AAV0BU15_PHAPC</name>
<dbReference type="InterPro" id="IPR013083">
    <property type="entry name" value="Znf_RING/FYVE/PHD"/>
</dbReference>
<feature type="compositionally biased region" description="Low complexity" evidence="19">
    <location>
        <begin position="619"/>
        <end position="636"/>
    </location>
</feature>
<dbReference type="Gene3D" id="2.60.120.650">
    <property type="entry name" value="Cupin"/>
    <property type="match status" value="1"/>
</dbReference>
<keyword evidence="22" id="KW-1185">Reference proteome</keyword>
<feature type="region of interest" description="Disordered" evidence="19">
    <location>
        <begin position="109"/>
        <end position="132"/>
    </location>
</feature>
<keyword evidence="14" id="KW-0805">Transcription regulation</keyword>
<organism evidence="21 22">
    <name type="scientific">Phakopsora pachyrhizi</name>
    <name type="common">Asian soybean rust disease fungus</name>
    <dbReference type="NCBI Taxonomy" id="170000"/>
    <lineage>
        <taxon>Eukaryota</taxon>
        <taxon>Fungi</taxon>
        <taxon>Dikarya</taxon>
        <taxon>Basidiomycota</taxon>
        <taxon>Pucciniomycotina</taxon>
        <taxon>Pucciniomycetes</taxon>
        <taxon>Pucciniales</taxon>
        <taxon>Phakopsoraceae</taxon>
        <taxon>Phakopsora</taxon>
    </lineage>
</organism>
<comment type="similarity">
    <text evidence="4">Belongs to the JHDM1 histone demethylase family.</text>
</comment>
<dbReference type="InterPro" id="IPR050690">
    <property type="entry name" value="JHDM1_Histone_Demethylase"/>
</dbReference>
<evidence type="ECO:0000256" key="1">
    <source>
        <dbReference type="ARBA" id="ARBA00001954"/>
    </source>
</evidence>
<dbReference type="PROSITE" id="PS51184">
    <property type="entry name" value="JMJC"/>
    <property type="match status" value="1"/>
</dbReference>
<evidence type="ECO:0000313" key="22">
    <source>
        <dbReference type="Proteomes" id="UP001153365"/>
    </source>
</evidence>
<evidence type="ECO:0000256" key="9">
    <source>
        <dbReference type="ARBA" id="ARBA00022833"/>
    </source>
</evidence>
<dbReference type="PROSITE" id="PS01359">
    <property type="entry name" value="ZF_PHD_1"/>
    <property type="match status" value="1"/>
</dbReference>
<keyword evidence="7" id="KW-0479">Metal-binding</keyword>
<feature type="compositionally biased region" description="Low complexity" evidence="19">
    <location>
        <begin position="548"/>
        <end position="572"/>
    </location>
</feature>
<evidence type="ECO:0000256" key="4">
    <source>
        <dbReference type="ARBA" id="ARBA00008037"/>
    </source>
</evidence>
<feature type="domain" description="JmjC" evidence="20">
    <location>
        <begin position="258"/>
        <end position="419"/>
    </location>
</feature>
<feature type="region of interest" description="Disordered" evidence="19">
    <location>
        <begin position="1"/>
        <end position="34"/>
    </location>
</feature>
<dbReference type="Proteomes" id="UP001153365">
    <property type="component" value="Unassembled WGS sequence"/>
</dbReference>
<evidence type="ECO:0000256" key="8">
    <source>
        <dbReference type="ARBA" id="ARBA00022771"/>
    </source>
</evidence>
<evidence type="ECO:0000256" key="16">
    <source>
        <dbReference type="ARBA" id="ARBA00023242"/>
    </source>
</evidence>
<evidence type="ECO:0000256" key="11">
    <source>
        <dbReference type="ARBA" id="ARBA00022964"/>
    </source>
</evidence>
<dbReference type="SMART" id="SM00558">
    <property type="entry name" value="JmjC"/>
    <property type="match status" value="1"/>
</dbReference>
<keyword evidence="9" id="KW-0862">Zinc</keyword>
<evidence type="ECO:0000256" key="18">
    <source>
        <dbReference type="ARBA" id="ARBA00047915"/>
    </source>
</evidence>
<feature type="region of interest" description="Disordered" evidence="19">
    <location>
        <begin position="673"/>
        <end position="692"/>
    </location>
</feature>
<evidence type="ECO:0000256" key="10">
    <source>
        <dbReference type="ARBA" id="ARBA00022853"/>
    </source>
</evidence>
<evidence type="ECO:0000256" key="7">
    <source>
        <dbReference type="ARBA" id="ARBA00022723"/>
    </source>
</evidence>
<dbReference type="SUPFAM" id="SSF51197">
    <property type="entry name" value="Clavaminate synthase-like"/>
    <property type="match status" value="1"/>
</dbReference>
<evidence type="ECO:0000256" key="3">
    <source>
        <dbReference type="ARBA" id="ARBA00004123"/>
    </source>
</evidence>
<reference evidence="21" key="1">
    <citation type="submission" date="2022-06" db="EMBL/GenBank/DDBJ databases">
        <authorList>
            <consortium name="SYNGENTA / RWTH Aachen University"/>
        </authorList>
    </citation>
    <scope>NUCLEOTIDE SEQUENCE</scope>
</reference>
<evidence type="ECO:0000256" key="2">
    <source>
        <dbReference type="ARBA" id="ARBA00003909"/>
    </source>
</evidence>
<feature type="region of interest" description="Disordered" evidence="19">
    <location>
        <begin position="548"/>
        <end position="643"/>
    </location>
</feature>
<dbReference type="EMBL" id="CALTRL010006122">
    <property type="protein sequence ID" value="CAH7689743.1"/>
    <property type="molecule type" value="Genomic_DNA"/>
</dbReference>
<feature type="compositionally biased region" description="Polar residues" evidence="19">
    <location>
        <begin position="1"/>
        <end position="12"/>
    </location>
</feature>
<dbReference type="InterPro" id="IPR011011">
    <property type="entry name" value="Znf_FYVE_PHD"/>
</dbReference>
<dbReference type="EC" id="1.14.11.27" evidence="5"/>
<evidence type="ECO:0000313" key="21">
    <source>
        <dbReference type="EMBL" id="CAH7689743.1"/>
    </source>
</evidence>
<accession>A0AAV0BU15</accession>
<dbReference type="InterPro" id="IPR003347">
    <property type="entry name" value="JmjC_dom"/>
</dbReference>
<evidence type="ECO:0000256" key="12">
    <source>
        <dbReference type="ARBA" id="ARBA00023002"/>
    </source>
</evidence>
<keyword evidence="15" id="KW-0804">Transcription</keyword>
<evidence type="ECO:0000256" key="15">
    <source>
        <dbReference type="ARBA" id="ARBA00023163"/>
    </source>
</evidence>
<dbReference type="Gene3D" id="3.30.40.10">
    <property type="entry name" value="Zinc/RING finger domain, C3HC4 (zinc finger)"/>
    <property type="match status" value="1"/>
</dbReference>
<proteinExistence type="inferred from homology"/>
<keyword evidence="11" id="KW-0223">Dioxygenase</keyword>
<gene>
    <name evidence="21" type="ORF">PPACK8108_LOCUS24872</name>
</gene>
<comment type="caution">
    <text evidence="21">The sequence shown here is derived from an EMBL/GenBank/DDBJ whole genome shotgun (WGS) entry which is preliminary data.</text>
</comment>
<dbReference type="Pfam" id="PF17811">
    <property type="entry name" value="JHD"/>
    <property type="match status" value="1"/>
</dbReference>
<feature type="compositionally biased region" description="Basic and acidic residues" evidence="19">
    <location>
        <begin position="586"/>
        <end position="595"/>
    </location>
</feature>
<comment type="subcellular location">
    <subcellularLocation>
        <location evidence="3">Nucleus</location>
    </subcellularLocation>
</comment>
<evidence type="ECO:0000256" key="19">
    <source>
        <dbReference type="SAM" id="MobiDB-lite"/>
    </source>
</evidence>
<dbReference type="Pfam" id="PF02373">
    <property type="entry name" value="JmjC"/>
    <property type="match status" value="1"/>
</dbReference>
<comment type="cofactor">
    <cofactor evidence="1">
        <name>Fe(2+)</name>
        <dbReference type="ChEBI" id="CHEBI:29033"/>
    </cofactor>
</comment>
<keyword evidence="12" id="KW-0560">Oxidoreductase</keyword>
<evidence type="ECO:0000256" key="13">
    <source>
        <dbReference type="ARBA" id="ARBA00023004"/>
    </source>
</evidence>
<evidence type="ECO:0000256" key="17">
    <source>
        <dbReference type="ARBA" id="ARBA00031083"/>
    </source>
</evidence>
<comment type="function">
    <text evidence="2">Histone demethylase that specifically demethylates 'Lys-36' of histone H3, thereby playing a central role in histone code.</text>
</comment>
<feature type="compositionally biased region" description="Basic and acidic residues" evidence="19">
    <location>
        <begin position="13"/>
        <end position="24"/>
    </location>
</feature>
<keyword evidence="10" id="KW-0156">Chromatin regulator</keyword>
<dbReference type="SUPFAM" id="SSF57903">
    <property type="entry name" value="FYVE/PHD zinc finger"/>
    <property type="match status" value="1"/>
</dbReference>
<dbReference type="GO" id="GO:0008270">
    <property type="term" value="F:zinc ion binding"/>
    <property type="evidence" value="ECO:0007669"/>
    <property type="project" value="UniProtKB-KW"/>
</dbReference>
<keyword evidence="13" id="KW-0408">Iron</keyword>